<organism evidence="1 2">
    <name type="scientific">Apostasia shenzhenica</name>
    <dbReference type="NCBI Taxonomy" id="1088818"/>
    <lineage>
        <taxon>Eukaryota</taxon>
        <taxon>Viridiplantae</taxon>
        <taxon>Streptophyta</taxon>
        <taxon>Embryophyta</taxon>
        <taxon>Tracheophyta</taxon>
        <taxon>Spermatophyta</taxon>
        <taxon>Magnoliopsida</taxon>
        <taxon>Liliopsida</taxon>
        <taxon>Asparagales</taxon>
        <taxon>Orchidaceae</taxon>
        <taxon>Apostasioideae</taxon>
        <taxon>Apostasia</taxon>
    </lineage>
</organism>
<proteinExistence type="predicted"/>
<evidence type="ECO:0000313" key="2">
    <source>
        <dbReference type="Proteomes" id="UP000236161"/>
    </source>
</evidence>
<accession>A0A2I0BHK4</accession>
<sequence>MDRNKFKRGWLSCIITSRRNSKHSKSMAASHLLPVLLLGTAVAALMTSAQPIIPFYSRPFSPVSRNDANFGFAIGVALRQYNSFAYDHSLKIFVLSSAIGVFRRVMVEAVPAVVPAAVPAVVPYIYRAVINYRVVLYGSLRYAGQQGVGSPVSLRISFAVLGDQLQYFANIIPGTFSARLL</sequence>
<keyword evidence="2" id="KW-1185">Reference proteome</keyword>
<name>A0A2I0BHK4_9ASPA</name>
<gene>
    <name evidence="1" type="ORF">AXF42_Ash004762</name>
</gene>
<dbReference type="AlphaFoldDB" id="A0A2I0BHK4"/>
<dbReference type="Proteomes" id="UP000236161">
    <property type="component" value="Unassembled WGS sequence"/>
</dbReference>
<protein>
    <submittedName>
        <fullName evidence="1">Uncharacterized protein</fullName>
    </submittedName>
</protein>
<reference evidence="1 2" key="1">
    <citation type="journal article" date="2017" name="Nature">
        <title>The Apostasia genome and the evolution of orchids.</title>
        <authorList>
            <person name="Zhang G.Q."/>
            <person name="Liu K.W."/>
            <person name="Li Z."/>
            <person name="Lohaus R."/>
            <person name="Hsiao Y.Y."/>
            <person name="Niu S.C."/>
            <person name="Wang J.Y."/>
            <person name="Lin Y.C."/>
            <person name="Xu Q."/>
            <person name="Chen L.J."/>
            <person name="Yoshida K."/>
            <person name="Fujiwara S."/>
            <person name="Wang Z.W."/>
            <person name="Zhang Y.Q."/>
            <person name="Mitsuda N."/>
            <person name="Wang M."/>
            <person name="Liu G.H."/>
            <person name="Pecoraro L."/>
            <person name="Huang H.X."/>
            <person name="Xiao X.J."/>
            <person name="Lin M."/>
            <person name="Wu X.Y."/>
            <person name="Wu W.L."/>
            <person name="Chen Y.Y."/>
            <person name="Chang S.B."/>
            <person name="Sakamoto S."/>
            <person name="Ohme-Takagi M."/>
            <person name="Yagi M."/>
            <person name="Zeng S.J."/>
            <person name="Shen C.Y."/>
            <person name="Yeh C.M."/>
            <person name="Luo Y.B."/>
            <person name="Tsai W.C."/>
            <person name="Van de Peer Y."/>
            <person name="Liu Z.J."/>
        </authorList>
    </citation>
    <scope>NUCLEOTIDE SEQUENCE [LARGE SCALE GENOMIC DNA]</scope>
    <source>
        <strain evidence="2">cv. Shenzhen</strain>
        <tissue evidence="1">Stem</tissue>
    </source>
</reference>
<dbReference type="EMBL" id="KZ451883">
    <property type="protein sequence ID" value="PKA67269.1"/>
    <property type="molecule type" value="Genomic_DNA"/>
</dbReference>
<evidence type="ECO:0000313" key="1">
    <source>
        <dbReference type="EMBL" id="PKA67269.1"/>
    </source>
</evidence>